<dbReference type="OrthoDB" id="2666448at2759"/>
<reference evidence="2" key="2">
    <citation type="submission" date="2020-05" db="UniProtKB">
        <authorList>
            <consortium name="EnsemblMetazoa"/>
        </authorList>
    </citation>
    <scope>IDENTIFICATION</scope>
    <source>
        <strain evidence="2">wikel</strain>
    </source>
</reference>
<reference evidence="1 3" key="1">
    <citation type="submission" date="2008-03" db="EMBL/GenBank/DDBJ databases">
        <title>Annotation of Ixodes scapularis.</title>
        <authorList>
            <consortium name="Ixodes scapularis Genome Project Consortium"/>
            <person name="Caler E."/>
            <person name="Hannick L.I."/>
            <person name="Bidwell S."/>
            <person name="Joardar V."/>
            <person name="Thiagarajan M."/>
            <person name="Amedeo P."/>
            <person name="Galinsky K.J."/>
            <person name="Schobel S."/>
            <person name="Inman J."/>
            <person name="Hostetler J."/>
            <person name="Miller J."/>
            <person name="Hammond M."/>
            <person name="Megy K."/>
            <person name="Lawson D."/>
            <person name="Kodira C."/>
            <person name="Sutton G."/>
            <person name="Meyer J."/>
            <person name="Hill C.A."/>
            <person name="Birren B."/>
            <person name="Nene V."/>
            <person name="Collins F."/>
            <person name="Alarcon-Chaidez F."/>
            <person name="Wikel S."/>
            <person name="Strausberg R."/>
        </authorList>
    </citation>
    <scope>NUCLEOTIDE SEQUENCE [LARGE SCALE GENOMIC DNA]</scope>
    <source>
        <strain evidence="3">Wikel</strain>
        <strain evidence="1">Wikel colony</strain>
    </source>
</reference>
<proteinExistence type="evidence at protein level"/>
<dbReference type="Proteomes" id="UP000001555">
    <property type="component" value="Unassembled WGS sequence"/>
</dbReference>
<keyword evidence="4" id="KW-1267">Proteomics identification</keyword>
<dbReference type="PaxDb" id="6945-B7PBU0"/>
<evidence type="ECO:0000313" key="2">
    <source>
        <dbReference type="EnsemblMetazoa" id="ISCW002835-PA"/>
    </source>
</evidence>
<dbReference type="GO" id="GO:0006508">
    <property type="term" value="P:proteolysis"/>
    <property type="evidence" value="ECO:0007669"/>
    <property type="project" value="InterPro"/>
</dbReference>
<dbReference type="InParanoid" id="B7PBU0"/>
<evidence type="ECO:0000313" key="3">
    <source>
        <dbReference type="Proteomes" id="UP000001555"/>
    </source>
</evidence>
<dbReference type="Pfam" id="PF03051">
    <property type="entry name" value="Peptidase_C1_2"/>
    <property type="match status" value="1"/>
</dbReference>
<dbReference type="GO" id="GO:0070005">
    <property type="term" value="F:cysteine-type aminopeptidase activity"/>
    <property type="evidence" value="ECO:0007669"/>
    <property type="project" value="InterPro"/>
</dbReference>
<dbReference type="EnsemblMetazoa" id="ISCW002835-RA">
    <property type="protein sequence ID" value="ISCW002835-PA"/>
    <property type="gene ID" value="ISCW002835"/>
</dbReference>
<name>B7PBU0_IXOSC</name>
<dbReference type="EMBL" id="ABJB010933838">
    <property type="status" value="NOT_ANNOTATED_CDS"/>
    <property type="molecule type" value="Genomic_DNA"/>
</dbReference>
<keyword evidence="3" id="KW-1185">Reference proteome</keyword>
<gene>
    <name evidence="1" type="ORF">IscW_ISCW002835</name>
</gene>
<accession>B7PBU0</accession>
<dbReference type="VEuPathDB" id="VectorBase:ISCP_011914"/>
<dbReference type="VEuPathDB" id="VectorBase:ISCI002835"/>
<dbReference type="HOGENOM" id="CLU_2608676_0_0_1"/>
<sequence length="79" mass="9140">MGPSATCMLLALQKDVLEKFQKEFLKDPKNRLAQNVCTKVDLKDVYLSHQTSTNVHHVVSHKHQFLFAWNCLEVSLSLW</sequence>
<dbReference type="AlphaFoldDB" id="B7PBU0"/>
<dbReference type="EMBL" id="DS679280">
    <property type="protein sequence ID" value="EEC04062.1"/>
    <property type="molecule type" value="Genomic_DNA"/>
</dbReference>
<evidence type="ECO:0000313" key="1">
    <source>
        <dbReference type="EMBL" id="EEC04062.1"/>
    </source>
</evidence>
<organism>
    <name type="scientific">Ixodes scapularis</name>
    <name type="common">Black-legged tick</name>
    <name type="synonym">Deer tick</name>
    <dbReference type="NCBI Taxonomy" id="6945"/>
    <lineage>
        <taxon>Eukaryota</taxon>
        <taxon>Metazoa</taxon>
        <taxon>Ecdysozoa</taxon>
        <taxon>Arthropoda</taxon>
        <taxon>Chelicerata</taxon>
        <taxon>Arachnida</taxon>
        <taxon>Acari</taxon>
        <taxon>Parasitiformes</taxon>
        <taxon>Ixodida</taxon>
        <taxon>Ixodoidea</taxon>
        <taxon>Ixodidae</taxon>
        <taxon>Ixodinae</taxon>
        <taxon>Ixodes</taxon>
    </lineage>
</organism>
<evidence type="ECO:0007829" key="4">
    <source>
        <dbReference type="PeptideAtlas" id="B7PBU0"/>
    </source>
</evidence>
<protein>
    <submittedName>
        <fullName evidence="1 2">Uncharacterized protein</fullName>
    </submittedName>
</protein>
<dbReference type="InterPro" id="IPR004134">
    <property type="entry name" value="Peptidase_C1B"/>
</dbReference>
<dbReference type="VEuPathDB" id="VectorBase:ISCW002835"/>